<dbReference type="SUPFAM" id="SSF158446">
    <property type="entry name" value="IVS-encoded protein-like"/>
    <property type="match status" value="1"/>
</dbReference>
<sequence>MAAYQFFEELPIWQEARELVRLIYKLTKQEEFSKDFGLKDQIQRAGVSIMTNIAEGFERRTTKEFQQFLNYSKASSGEVRSLSYVSLDQAYVTEEQFNSIREFTLQLSRSITGFDRYLGQSNH</sequence>
<keyword evidence="2" id="KW-1185">Reference proteome</keyword>
<reference evidence="1" key="1">
    <citation type="submission" date="2020-09" db="EMBL/GenBank/DDBJ databases">
        <title>Pelagicoccus enzymogenes sp. nov. with an EPS production, isolated from marine sediment.</title>
        <authorList>
            <person name="Feng X."/>
        </authorList>
    </citation>
    <scope>NUCLEOTIDE SEQUENCE</scope>
    <source>
        <strain evidence="1">NFK12</strain>
    </source>
</reference>
<evidence type="ECO:0000313" key="2">
    <source>
        <dbReference type="Proteomes" id="UP000622317"/>
    </source>
</evidence>
<comment type="caution">
    <text evidence="1">The sequence shown here is derived from an EMBL/GenBank/DDBJ whole genome shotgun (WGS) entry which is preliminary data.</text>
</comment>
<dbReference type="Proteomes" id="UP000622317">
    <property type="component" value="Unassembled WGS sequence"/>
</dbReference>
<dbReference type="InterPro" id="IPR012657">
    <property type="entry name" value="23S_rRNA-intervening_sequence"/>
</dbReference>
<name>A0A927FA24_9BACT</name>
<dbReference type="PANTHER" id="PTHR38471">
    <property type="entry name" value="FOUR HELIX BUNDLE PROTEIN"/>
    <property type="match status" value="1"/>
</dbReference>
<dbReference type="AlphaFoldDB" id="A0A927FA24"/>
<dbReference type="CDD" id="cd16377">
    <property type="entry name" value="23S_rRNA_IVP_like"/>
    <property type="match status" value="1"/>
</dbReference>
<accession>A0A927FA24</accession>
<evidence type="ECO:0000313" key="1">
    <source>
        <dbReference type="EMBL" id="MBD5781089.1"/>
    </source>
</evidence>
<protein>
    <submittedName>
        <fullName evidence="1">Four helix bundle protein</fullName>
    </submittedName>
</protein>
<dbReference type="Pfam" id="PF05635">
    <property type="entry name" value="23S_rRNA_IVP"/>
    <property type="match status" value="1"/>
</dbReference>
<dbReference type="PANTHER" id="PTHR38471:SF2">
    <property type="entry name" value="FOUR HELIX BUNDLE PROTEIN"/>
    <property type="match status" value="1"/>
</dbReference>
<gene>
    <name evidence="1" type="ORF">IEN85_16440</name>
</gene>
<dbReference type="RefSeq" id="WP_191618194.1">
    <property type="nucleotide sequence ID" value="NZ_JACYFG010000040.1"/>
</dbReference>
<dbReference type="NCBIfam" id="TIGR02436">
    <property type="entry name" value="four helix bundle protein"/>
    <property type="match status" value="1"/>
</dbReference>
<dbReference type="Gene3D" id="1.20.1440.60">
    <property type="entry name" value="23S rRNA-intervening sequence"/>
    <property type="match status" value="1"/>
</dbReference>
<proteinExistence type="predicted"/>
<organism evidence="1 2">
    <name type="scientific">Pelagicoccus enzymogenes</name>
    <dbReference type="NCBI Taxonomy" id="2773457"/>
    <lineage>
        <taxon>Bacteria</taxon>
        <taxon>Pseudomonadati</taxon>
        <taxon>Verrucomicrobiota</taxon>
        <taxon>Opitutia</taxon>
        <taxon>Puniceicoccales</taxon>
        <taxon>Pelagicoccaceae</taxon>
        <taxon>Pelagicoccus</taxon>
    </lineage>
</organism>
<dbReference type="EMBL" id="JACYFG010000040">
    <property type="protein sequence ID" value="MBD5781089.1"/>
    <property type="molecule type" value="Genomic_DNA"/>
</dbReference>
<dbReference type="InterPro" id="IPR036583">
    <property type="entry name" value="23S_rRNA_IVS_sf"/>
</dbReference>